<dbReference type="InterPro" id="IPR020084">
    <property type="entry name" value="NUDIX_hydrolase_CS"/>
</dbReference>
<sequence length="1634" mass="180326">MASPSGRGTSVRAWLVSDTSVLVATYGPEGSNPEFRNYVGGIGGKCETGESLTDALVREVKEEVGIDVSSCNVEISSVESHPDFTVVWAIVYCGEEKDISVPESEKSKVVDPHWVPFSEISALEVPGIMHPDTLTAFQAAKRLFMQGALYTATRGSVPSATWLRRDDPDQLPGPEWNLIMINNKDGLCVPYAIQAVSGQTFDFNALAAALPDAGYDYRTLVDDQSLWAMWSADERAWVVGNPTTAKYFLYHKRNGHTAHVDGLIRSTDPAQQYDRVFYPQGRNSEFYPVLEEFNAYAMSAIKGLTDPGDRQRIYGQEVEKLMAMPDQDRHNWLERWYKVAVPSDSAEHTPEPVPATSVQQPAEINGVTSPPQQSQAAPSFGLTLTQPVVSSLNYSGMAAQIGNDGPLRLTGSLDTVAITADRRAQVIDINDPELILRAPEIQHAVSFASPLDGLNNMGRLLMPDTLPYGSNYTYDKGSGAGTISFAFNDDSTSFRGVEYWAATSGSGNKHSQVLEPNTIPMDHSDRFHTTVKEFGDIYMGSLATPMARQRFAQWVTTTDDAPAASMAEHWERLWSGLFAAASGATVRQGRVRNVQGHGGGIVDQHFNALFPNSTGWADITNTLPPASNPVPGWPHFSVDYGYSAMTVVPLRAFGTAKRPRVYNRTGLHRDYRVVLYHLGSEYLDMDSNVDMLAPGLARTRANLSQGSSFLARFDAELPPLVFLTETLDISRNNESRPGADDGVGYNILALENADSWRDAITFLLQFIGGSATCVLGLERTVRRSFYFFPSESSHLPTTLAERFSYGQEFHEVLAKRLLYLRIVRPNYSNQDDQAVRESRPTAITTRLLNSATYAGSNLTRATLAAGPNTAGWATFQHITGLAAQPANLPAATWSNLLLDDESLFVHAGWSQYFAGVALEGDGQPELTKFVAQMPETDQQSLLEWLASSFGGLPATVPFPAAWGSDHVTVRNKANSRNMTEGDIAEIIVRGGLLRQDRLLPLTNLTEQYSVIVPSGVSAVRATKININTYHSDTVALELARRLADTDALPITSLFHRALLMAVQMRAGVDAVAAETKLTSSALHLRQGQAMTGVTQIDNVLHDTNEYVQFGDMTSYLEAYIQGVGQSMLNAGYPSTFKTEVGVTIRVNWPNLSTWQYTREYSPRRGQELNAPDATLLVWRSFHYLTVNFFRPDVSVPGSLVAKRLNIFGYFTPGATTPWDDWYIDTSRVRPLDAYGAMRILASLNGIVFTATPTIKFVNTRGNRRPTDYPILQSVASRVPRYGVFGKLTPAYKVEPLWYYDSSLAPRLQVTEDAVNQTTFMAEAPNFEYLTNGIVDDSPPMFAYPIGQVTRFVGSDAVNEKPVAGFGVGGYLRNVRSIVPGQDYADETTQTLASTGLPTPYADHTYTFFSRQQSANISYQRSYPSAVNSTERYRKFRGPVTGADTKEIPTGYYSAGTHTADFSTMREDALFHYVSFGDIKLSAANDSQLKYFYSVVNRWLVRLEQWYLKPSIYMPPVYLSGKYEAPIYRIADLEGTISDMRARFVPSEGLSRAIGGFNAEFAAPKTSESTILNFDPEIISVPKRHGDPGHFLTAFGATLGPLDAGGEEYNRKIRENDYRRALKKLTDEMAEQGFS</sequence>
<accession>A0A3G8EYK9</accession>
<dbReference type="Pfam" id="PF00293">
    <property type="entry name" value="NUDIX"/>
    <property type="match status" value="1"/>
</dbReference>
<organism evidence="3">
    <name type="scientific">Sclerotium rolfsii mycovirus dsRNA 1</name>
    <dbReference type="NCBI Taxonomy" id="1908387"/>
    <lineage>
        <taxon>Viruses</taxon>
        <taxon>Riboviria</taxon>
        <taxon>dsRNA viruses</taxon>
    </lineage>
</organism>
<proteinExistence type="predicted"/>
<dbReference type="SUPFAM" id="SSF55811">
    <property type="entry name" value="Nudix"/>
    <property type="match status" value="1"/>
</dbReference>
<reference evidence="3" key="1">
    <citation type="submission" date="2018-08" db="EMBL/GenBank/DDBJ databases">
        <authorList>
            <person name="Zhong J."/>
            <person name="Zhu J.Z."/>
        </authorList>
    </citation>
    <scope>NUCLEOTIDE SEQUENCE</scope>
    <source>
        <strain evidence="3">BLH-1-16</strain>
    </source>
</reference>
<name>A0A3G8EYK9_9VIRU</name>
<dbReference type="GO" id="GO:0016787">
    <property type="term" value="F:hydrolase activity"/>
    <property type="evidence" value="ECO:0007669"/>
    <property type="project" value="UniProtKB-KW"/>
</dbReference>
<dbReference type="InterPro" id="IPR000086">
    <property type="entry name" value="NUDIX_hydrolase_dom"/>
</dbReference>
<dbReference type="EMBL" id="MH766496">
    <property type="protein sequence ID" value="AZF86105.1"/>
    <property type="molecule type" value="Genomic_RNA"/>
</dbReference>
<evidence type="ECO:0000313" key="3">
    <source>
        <dbReference type="EMBL" id="AZF86105.1"/>
    </source>
</evidence>
<dbReference type="PROSITE" id="PS51462">
    <property type="entry name" value="NUDIX"/>
    <property type="match status" value="1"/>
</dbReference>
<dbReference type="InterPro" id="IPR015797">
    <property type="entry name" value="NUDIX_hydrolase-like_dom_sf"/>
</dbReference>
<dbReference type="PROSITE" id="PS00893">
    <property type="entry name" value="NUDIX_BOX"/>
    <property type="match status" value="1"/>
</dbReference>
<feature type="domain" description="Nudix hydrolase" evidence="2">
    <location>
        <begin position="6"/>
        <end position="137"/>
    </location>
</feature>
<evidence type="ECO:0000259" key="2">
    <source>
        <dbReference type="PROSITE" id="PS51462"/>
    </source>
</evidence>
<keyword evidence="1" id="KW-0378">Hydrolase</keyword>
<protein>
    <recommendedName>
        <fullName evidence="2">Nudix hydrolase domain-containing protein</fullName>
    </recommendedName>
</protein>
<dbReference type="Gene3D" id="3.90.79.10">
    <property type="entry name" value="Nucleoside Triphosphate Pyrophosphohydrolase"/>
    <property type="match status" value="1"/>
</dbReference>
<evidence type="ECO:0000256" key="1">
    <source>
        <dbReference type="ARBA" id="ARBA00022801"/>
    </source>
</evidence>
<dbReference type="CDD" id="cd02883">
    <property type="entry name" value="NUDIX_Hydrolase"/>
    <property type="match status" value="1"/>
</dbReference>